<dbReference type="GO" id="GO:0046872">
    <property type="term" value="F:metal ion binding"/>
    <property type="evidence" value="ECO:0007669"/>
    <property type="project" value="UniProtKB-KW"/>
</dbReference>
<dbReference type="RefSeq" id="WP_148895020.1">
    <property type="nucleotide sequence ID" value="NZ_VNIB01000002.1"/>
</dbReference>
<feature type="domain" description="Calcineurin-like phosphoesterase" evidence="5">
    <location>
        <begin position="1"/>
        <end position="150"/>
    </location>
</feature>
<dbReference type="OrthoDB" id="9785951at2"/>
<dbReference type="InterPro" id="IPR000979">
    <property type="entry name" value="Phosphodiesterase_MJ0936/Vps29"/>
</dbReference>
<dbReference type="GO" id="GO:0016787">
    <property type="term" value="F:hydrolase activity"/>
    <property type="evidence" value="ECO:0007669"/>
    <property type="project" value="UniProtKB-UniRule"/>
</dbReference>
<accession>A0A5D3WL16</accession>
<dbReference type="EMBL" id="VNIB01000002">
    <property type="protein sequence ID" value="TYO99694.1"/>
    <property type="molecule type" value="Genomic_DNA"/>
</dbReference>
<dbReference type="Pfam" id="PF12850">
    <property type="entry name" value="Metallophos_2"/>
    <property type="match status" value="1"/>
</dbReference>
<protein>
    <recommendedName>
        <fullName evidence="4">Phosphoesterase</fullName>
        <ecNumber evidence="4">3.1.4.-</ecNumber>
    </recommendedName>
</protein>
<dbReference type="Gene3D" id="3.60.21.10">
    <property type="match status" value="1"/>
</dbReference>
<name>A0A5D3WL16_9BACT</name>
<evidence type="ECO:0000256" key="1">
    <source>
        <dbReference type="ARBA" id="ARBA00008950"/>
    </source>
</evidence>
<dbReference type="InterPro" id="IPR029052">
    <property type="entry name" value="Metallo-depent_PP-like"/>
</dbReference>
<organism evidence="6 7">
    <name type="scientific">Geothermobacter ehrlichii</name>
    <dbReference type="NCBI Taxonomy" id="213224"/>
    <lineage>
        <taxon>Bacteria</taxon>
        <taxon>Pseudomonadati</taxon>
        <taxon>Thermodesulfobacteriota</taxon>
        <taxon>Desulfuromonadia</taxon>
        <taxon>Desulfuromonadales</taxon>
        <taxon>Geothermobacteraceae</taxon>
        <taxon>Geothermobacter</taxon>
    </lineage>
</organism>
<gene>
    <name evidence="6" type="ORF">EDC39_102220</name>
</gene>
<dbReference type="EC" id="3.1.4.-" evidence="4"/>
<dbReference type="PANTHER" id="PTHR11124">
    <property type="entry name" value="VACUOLAR SORTING PROTEIN VPS29"/>
    <property type="match status" value="1"/>
</dbReference>
<dbReference type="InterPro" id="IPR024654">
    <property type="entry name" value="Calcineurin-like_PHP_lpxH"/>
</dbReference>
<dbReference type="Proteomes" id="UP000324159">
    <property type="component" value="Unassembled WGS sequence"/>
</dbReference>
<keyword evidence="2 4" id="KW-0479">Metal-binding</keyword>
<keyword evidence="7" id="KW-1185">Reference proteome</keyword>
<dbReference type="AlphaFoldDB" id="A0A5D3WL16"/>
<evidence type="ECO:0000313" key="7">
    <source>
        <dbReference type="Proteomes" id="UP000324159"/>
    </source>
</evidence>
<dbReference type="PROSITE" id="PS01269">
    <property type="entry name" value="UPF0025"/>
    <property type="match status" value="1"/>
</dbReference>
<proteinExistence type="inferred from homology"/>
<comment type="cofactor">
    <cofactor evidence="4">
        <name>a divalent metal cation</name>
        <dbReference type="ChEBI" id="CHEBI:60240"/>
    </cofactor>
</comment>
<dbReference type="NCBIfam" id="TIGR00040">
    <property type="entry name" value="yfcE"/>
    <property type="match status" value="1"/>
</dbReference>
<evidence type="ECO:0000259" key="5">
    <source>
        <dbReference type="Pfam" id="PF12850"/>
    </source>
</evidence>
<evidence type="ECO:0000256" key="3">
    <source>
        <dbReference type="ARBA" id="ARBA00022801"/>
    </source>
</evidence>
<evidence type="ECO:0000256" key="2">
    <source>
        <dbReference type="ARBA" id="ARBA00022723"/>
    </source>
</evidence>
<sequence>MRIGVIADTHLQSQQECRRFSDRLLDGPFHSVDMIFHAGDLGNSELLFCLAPCPVVAVAGNTDRPHPELPPQRLLTLEGRRIVLAHGWGGGDSVAADLLRHFGPERPDVIVFGHSHVPENRRVGKTLLFNPGSPTRPRSSVGATVGVLEIVGGEVAGEILPWRD</sequence>
<comment type="caution">
    <text evidence="6">The sequence shown here is derived from an EMBL/GenBank/DDBJ whole genome shotgun (WGS) entry which is preliminary data.</text>
</comment>
<dbReference type="InterPro" id="IPR020935">
    <property type="entry name" value="PdiEstase_YfcE_CS"/>
</dbReference>
<comment type="similarity">
    <text evidence="1 4">Belongs to the metallophosphoesterase superfamily. YfcE family.</text>
</comment>
<keyword evidence="3" id="KW-0378">Hydrolase</keyword>
<evidence type="ECO:0000313" key="6">
    <source>
        <dbReference type="EMBL" id="TYO99694.1"/>
    </source>
</evidence>
<evidence type="ECO:0000256" key="4">
    <source>
        <dbReference type="RuleBase" id="RU362039"/>
    </source>
</evidence>
<reference evidence="6 7" key="1">
    <citation type="submission" date="2019-07" db="EMBL/GenBank/DDBJ databases">
        <title>Genomic Encyclopedia of Type Strains, Phase IV (KMG-IV): sequencing the most valuable type-strain genomes for metagenomic binning, comparative biology and taxonomic classification.</title>
        <authorList>
            <person name="Goeker M."/>
        </authorList>
    </citation>
    <scope>NUCLEOTIDE SEQUENCE [LARGE SCALE GENOMIC DNA]</scope>
    <source>
        <strain evidence="6 7">SS015</strain>
    </source>
</reference>
<dbReference type="SUPFAM" id="SSF56300">
    <property type="entry name" value="Metallo-dependent phosphatases"/>
    <property type="match status" value="1"/>
</dbReference>